<comment type="caution">
    <text evidence="1">The sequence shown here is derived from an EMBL/GenBank/DDBJ whole genome shotgun (WGS) entry which is preliminary data.</text>
</comment>
<evidence type="ECO:0000313" key="2">
    <source>
        <dbReference type="Proteomes" id="UP000822476"/>
    </source>
</evidence>
<evidence type="ECO:0000313" key="1">
    <source>
        <dbReference type="EMBL" id="KAF7259212.1"/>
    </source>
</evidence>
<gene>
    <name evidence="1" type="ORF">EG68_03691</name>
</gene>
<dbReference type="AlphaFoldDB" id="A0A8S9YX74"/>
<dbReference type="EMBL" id="JTDE01001309">
    <property type="protein sequence ID" value="KAF7259212.1"/>
    <property type="molecule type" value="Genomic_DNA"/>
</dbReference>
<dbReference type="Proteomes" id="UP000822476">
    <property type="component" value="Unassembled WGS sequence"/>
</dbReference>
<name>A0A8S9YX74_9TREM</name>
<organism evidence="1 2">
    <name type="scientific">Paragonimus skrjabini miyazakii</name>
    <dbReference type="NCBI Taxonomy" id="59628"/>
    <lineage>
        <taxon>Eukaryota</taxon>
        <taxon>Metazoa</taxon>
        <taxon>Spiralia</taxon>
        <taxon>Lophotrochozoa</taxon>
        <taxon>Platyhelminthes</taxon>
        <taxon>Trematoda</taxon>
        <taxon>Digenea</taxon>
        <taxon>Plagiorchiida</taxon>
        <taxon>Troglotremata</taxon>
        <taxon>Troglotrematidae</taxon>
        <taxon>Paragonimus</taxon>
    </lineage>
</organism>
<keyword evidence="2" id="KW-1185">Reference proteome</keyword>
<reference evidence="1" key="1">
    <citation type="submission" date="2019-07" db="EMBL/GenBank/DDBJ databases">
        <title>Annotation for the trematode Paragonimus miyazaki's.</title>
        <authorList>
            <person name="Choi Y.-J."/>
        </authorList>
    </citation>
    <scope>NUCLEOTIDE SEQUENCE</scope>
    <source>
        <strain evidence="1">Japan</strain>
    </source>
</reference>
<sequence length="428" mass="48159">MRNLTILPCKEMEKKHNYLMKLLPRKIDSLLAEYFVWITEEIADNLVNVQSKFTLALSDYTHLVLASPFASEVSKLGDVTPGCPASEHSRDLSASTPPPSIEFERLSNCNRLSTLLDVKLSIEEASLKCQLKYLTRLFEQDDPGTEILNSQTHSEESLSEDGEKRLKALEVRYSQLARELASFDGLDMRQSRLDSKKAREQKLLDRLNKILDTASYENACIRILTDLVHLESDSCRKIIENSKSIAACVEPYLDRGQKLLSSLSAMYQPRSDSSPDKFCHLVATTHFEHVARKLLSSQNARIPEEFAHLLHSEDPNSIPSLLEALQHKLDRDRQSAETLMQTISQFSIQLINQLDSLRTCFLTSCSPIPYDQSKPHGDRASADRLLASSAGLCDRQLAESLAAPCAILNRLAQQLNALRQQSDLVFSI</sequence>
<accession>A0A8S9YX74</accession>
<protein>
    <submittedName>
        <fullName evidence="1">Uncharacterized protein</fullName>
    </submittedName>
</protein>
<dbReference type="OrthoDB" id="6245446at2759"/>
<proteinExistence type="predicted"/>